<gene>
    <name evidence="1" type="ORF">TCIL3000_6_130</name>
</gene>
<sequence>MRRHIRDGCAVWWGRHASGAQRACSSGHSGGTGLHLPDPPYKLPQTPRFNAERSGIFDKNWLSRLPALKPAIRNSTYLPSKEVLWQAPIHQALEIVIEHLPYHDALRYITEHSFFFLFPTILKASDAPLPHVVYEDLMKCCTFASLQNPPEEQFALPPALLRTLLCTAAYHCTLDAEYFTTCQMLFCRMEQQQQATSEVLSAWVYCCAASGKVEEALTYAKYMAGCNVPFDLFVFSLMQHPSLNPIDAEHGPVSQPAKGLLLQQRLGRRMHTAYLSDSLAAHGIFVYYALTLNHVKKWEVIRAAADLRVVLSDRTLELAVEVFAREKGMRCGPKTVKAMTLFLSKKGSAGHLLYVLLRARKNELLPEFCDLPRVSYSREQSELVLDAVQRRAQRDDGFAAANPLIRALVLEEDPHELLKAFSHAARVSSADYGEQNGDIAPDAQPTHSPICGEVSWTSTRKTIRSLLCAVDELDRSGRRAALPDRRQTALCGSTAAMAPEGLRYSSGAVAVDPPKDKSDELLELQRGDIPVGIRELARLNVVGELKEAQRARRVAMAWVNPDGMLWGSEAEGMH</sequence>
<dbReference type="EMBL" id="HE575319">
    <property type="protein sequence ID" value="CCC90787.1"/>
    <property type="molecule type" value="Genomic_DNA"/>
</dbReference>
<dbReference type="AlphaFoldDB" id="G0UN27"/>
<evidence type="ECO:0000313" key="1">
    <source>
        <dbReference type="EMBL" id="CCC90787.1"/>
    </source>
</evidence>
<reference evidence="1" key="1">
    <citation type="journal article" date="2012" name="Proc. Natl. Acad. Sci. U.S.A.">
        <title>Antigenic diversity is generated by distinct evolutionary mechanisms in African trypanosome species.</title>
        <authorList>
            <person name="Jackson A.P."/>
            <person name="Berry A."/>
            <person name="Aslett M."/>
            <person name="Allison H.C."/>
            <person name="Burton P."/>
            <person name="Vavrova-Anderson J."/>
            <person name="Brown R."/>
            <person name="Browne H."/>
            <person name="Corton N."/>
            <person name="Hauser H."/>
            <person name="Gamble J."/>
            <person name="Gilderthorp R."/>
            <person name="Marcello L."/>
            <person name="McQuillan J."/>
            <person name="Otto T.D."/>
            <person name="Quail M.A."/>
            <person name="Sanders M.J."/>
            <person name="van Tonder A."/>
            <person name="Ginger M.L."/>
            <person name="Field M.C."/>
            <person name="Barry J.D."/>
            <person name="Hertz-Fowler C."/>
            <person name="Berriman M."/>
        </authorList>
    </citation>
    <scope>NUCLEOTIDE SEQUENCE</scope>
    <source>
        <strain evidence="1">IL3000</strain>
    </source>
</reference>
<accession>G0UN27</accession>
<proteinExistence type="predicted"/>
<name>G0UN27_TRYCI</name>
<protein>
    <submittedName>
        <fullName evidence="1">Uncharacterized protein</fullName>
    </submittedName>
</protein>
<dbReference type="VEuPathDB" id="TriTrypDB:TcIL3000_6_130"/>
<organism evidence="1">
    <name type="scientific">Trypanosoma congolense (strain IL3000)</name>
    <dbReference type="NCBI Taxonomy" id="1068625"/>
    <lineage>
        <taxon>Eukaryota</taxon>
        <taxon>Discoba</taxon>
        <taxon>Euglenozoa</taxon>
        <taxon>Kinetoplastea</taxon>
        <taxon>Metakinetoplastina</taxon>
        <taxon>Trypanosomatida</taxon>
        <taxon>Trypanosomatidae</taxon>
        <taxon>Trypanosoma</taxon>
        <taxon>Nannomonas</taxon>
    </lineage>
</organism>